<evidence type="ECO:0000256" key="2">
    <source>
        <dbReference type="ARBA" id="ARBA00022723"/>
    </source>
</evidence>
<feature type="domain" description="Peptidase M24" evidence="4">
    <location>
        <begin position="312"/>
        <end position="524"/>
    </location>
</feature>
<dbReference type="OrthoDB" id="9806388at2"/>
<dbReference type="Gene3D" id="3.90.230.10">
    <property type="entry name" value="Creatinase/methionine aminopeptidase superfamily"/>
    <property type="match status" value="1"/>
</dbReference>
<sequence length="593" mass="65340">MPTIPSRLAALRQRMSSRGVAATIIPSTDPHASEYVADYWKERQWISGFTGSAGTVVVTEKEAGLWTDSRYFLQADLQLQGTGIDLFKDGLPETPSITTWLGLVLPAGSKVGINPLLFSVSAVENLQSELTAVGLMLVTDVDFLKSLWKDRPALPETPVMVYPVEYSGKSAKDKIAGIREVMDKKGADAYFFTALDEIAWIFNIRCSDVDYNPVAIAFGAIDKQKATLFVNPQKISHNVAALLADEGVEIAPYNAVFEYVATLHVHSKVMIDKSKTNFALYQDIPSHSTVISVPSPIFYAKAIKNSVELAGTRNAMMKDGAALTRFFMWLEANVVSGTLTELSIAEQLCKFRAEQPLFKGESFGTIAGYKDHGAIVHYSATEESNATLQPEGFLLLDSGGQYLDGTTDITRTVSLGILTEEEKLDFTLVLKGHIALGMAKFPQGTRGSQLDILARKALWDRGWNYGHGTGHGVGHFLCVHEGPQSIRMDENATQLGPGMVISNEPGLYRSGKHGIRSENLVTVVEGEKTEFGQFYQFETLTLFPFDTKALEVSLLSDEEKSWLNNYHQTVYERVSPLLNDEEKVWLKQKCAAI</sequence>
<dbReference type="Pfam" id="PF16189">
    <property type="entry name" value="Creatinase_N_2"/>
    <property type="match status" value="1"/>
</dbReference>
<dbReference type="GO" id="GO:0005737">
    <property type="term" value="C:cytoplasm"/>
    <property type="evidence" value="ECO:0007669"/>
    <property type="project" value="UniProtKB-ARBA"/>
</dbReference>
<comment type="similarity">
    <text evidence="1">Belongs to the peptidase M24B family.</text>
</comment>
<dbReference type="EMBL" id="BDCR01000001">
    <property type="protein sequence ID" value="GAT62407.1"/>
    <property type="molecule type" value="Genomic_DNA"/>
</dbReference>
<evidence type="ECO:0000256" key="3">
    <source>
        <dbReference type="ARBA" id="ARBA00022801"/>
    </source>
</evidence>
<evidence type="ECO:0000313" key="8">
    <source>
        <dbReference type="Proteomes" id="UP000076586"/>
    </source>
</evidence>
<gene>
    <name evidence="7" type="ORF">PJIAN_11000</name>
</gene>
<dbReference type="PANTHER" id="PTHR43763:SF6">
    <property type="entry name" value="XAA-PRO AMINOPEPTIDASE 1"/>
    <property type="match status" value="1"/>
</dbReference>
<evidence type="ECO:0000259" key="5">
    <source>
        <dbReference type="Pfam" id="PF01321"/>
    </source>
</evidence>
<keyword evidence="8" id="KW-1185">Reference proteome</keyword>
<dbReference type="Pfam" id="PF01321">
    <property type="entry name" value="Creatinase_N"/>
    <property type="match status" value="1"/>
</dbReference>
<dbReference type="SUPFAM" id="SSF55920">
    <property type="entry name" value="Creatinase/aminopeptidase"/>
    <property type="match status" value="1"/>
</dbReference>
<keyword evidence="2" id="KW-0479">Metal-binding</keyword>
<accession>A0A161LE38</accession>
<evidence type="ECO:0000256" key="1">
    <source>
        <dbReference type="ARBA" id="ARBA00008766"/>
    </source>
</evidence>
<dbReference type="GO" id="GO:0070006">
    <property type="term" value="F:metalloaminopeptidase activity"/>
    <property type="evidence" value="ECO:0007669"/>
    <property type="project" value="InterPro"/>
</dbReference>
<comment type="caution">
    <text evidence="7">The sequence shown here is derived from an EMBL/GenBank/DDBJ whole genome shotgun (WGS) entry which is preliminary data.</text>
</comment>
<proteinExistence type="inferred from homology"/>
<dbReference type="CDD" id="cd01085">
    <property type="entry name" value="APP"/>
    <property type="match status" value="1"/>
</dbReference>
<dbReference type="GO" id="GO:0046872">
    <property type="term" value="F:metal ion binding"/>
    <property type="evidence" value="ECO:0007669"/>
    <property type="project" value="UniProtKB-KW"/>
</dbReference>
<protein>
    <submittedName>
        <fullName evidence="7">Xaa-Pro aminopeptidase</fullName>
    </submittedName>
</protein>
<dbReference type="Gene3D" id="3.40.350.10">
    <property type="entry name" value="Creatinase/prolidase N-terminal domain"/>
    <property type="match status" value="2"/>
</dbReference>
<keyword evidence="7" id="KW-0031">Aminopeptidase</keyword>
<reference evidence="8" key="1">
    <citation type="submission" date="2016-04" db="EMBL/GenBank/DDBJ databases">
        <title>Draft genome sequence of Paludibacter jiangxiensis strain NM7.</title>
        <authorList>
            <person name="Qiu Y."/>
            <person name="Matsuura N."/>
            <person name="Ohashi A."/>
            <person name="Tourlousse M.D."/>
            <person name="Sekiguchi Y."/>
        </authorList>
    </citation>
    <scope>NUCLEOTIDE SEQUENCE [LARGE SCALE GENOMIC DNA]</scope>
    <source>
        <strain evidence="8">NM7</strain>
    </source>
</reference>
<evidence type="ECO:0000259" key="6">
    <source>
        <dbReference type="Pfam" id="PF16188"/>
    </source>
</evidence>
<dbReference type="STRING" id="681398.PJIAN_11000"/>
<dbReference type="InterPro" id="IPR029149">
    <property type="entry name" value="Creatin/AminoP/Spt16_N"/>
</dbReference>
<evidence type="ECO:0000259" key="4">
    <source>
        <dbReference type="Pfam" id="PF00557"/>
    </source>
</evidence>
<dbReference type="Pfam" id="PF00557">
    <property type="entry name" value="Peptidase_M24"/>
    <property type="match status" value="1"/>
</dbReference>
<dbReference type="AlphaFoldDB" id="A0A161LE38"/>
<organism evidence="7 8">
    <name type="scientific">Paludibacter jiangxiensis</name>
    <dbReference type="NCBI Taxonomy" id="681398"/>
    <lineage>
        <taxon>Bacteria</taxon>
        <taxon>Pseudomonadati</taxon>
        <taxon>Bacteroidota</taxon>
        <taxon>Bacteroidia</taxon>
        <taxon>Bacteroidales</taxon>
        <taxon>Paludibacteraceae</taxon>
        <taxon>Paludibacter</taxon>
    </lineage>
</organism>
<dbReference type="InterPro" id="IPR000994">
    <property type="entry name" value="Pept_M24"/>
</dbReference>
<dbReference type="PANTHER" id="PTHR43763">
    <property type="entry name" value="XAA-PRO AMINOPEPTIDASE 1"/>
    <property type="match status" value="1"/>
</dbReference>
<keyword evidence="7" id="KW-0645">Protease</keyword>
<dbReference type="FunFam" id="3.40.350.10:FF:000003">
    <property type="entry name" value="Xaa-pro aminopeptidase P"/>
    <property type="match status" value="1"/>
</dbReference>
<dbReference type="Pfam" id="PF16188">
    <property type="entry name" value="Peptidase_M24_C"/>
    <property type="match status" value="1"/>
</dbReference>
<dbReference type="InterPro" id="IPR000587">
    <property type="entry name" value="Creatinase_N"/>
</dbReference>
<dbReference type="RefSeq" id="WP_068702563.1">
    <property type="nucleotide sequence ID" value="NZ_BDCR01000001.1"/>
</dbReference>
<dbReference type="InterPro" id="IPR036005">
    <property type="entry name" value="Creatinase/aminopeptidase-like"/>
</dbReference>
<dbReference type="SUPFAM" id="SSF53092">
    <property type="entry name" value="Creatinase/prolidase N-terminal domain"/>
    <property type="match status" value="1"/>
</dbReference>
<dbReference type="InterPro" id="IPR050422">
    <property type="entry name" value="X-Pro_aminopeptidase_P"/>
</dbReference>
<name>A0A161LE38_9BACT</name>
<keyword evidence="3" id="KW-0378">Hydrolase</keyword>
<feature type="domain" description="Peptidase M24 C-terminal" evidence="6">
    <location>
        <begin position="533"/>
        <end position="593"/>
    </location>
</feature>
<evidence type="ECO:0000313" key="7">
    <source>
        <dbReference type="EMBL" id="GAT62407.1"/>
    </source>
</evidence>
<dbReference type="Proteomes" id="UP000076586">
    <property type="component" value="Unassembled WGS sequence"/>
</dbReference>
<dbReference type="InterPro" id="IPR032416">
    <property type="entry name" value="Peptidase_M24_C"/>
</dbReference>
<feature type="domain" description="Creatinase N-terminal" evidence="5">
    <location>
        <begin position="7"/>
        <end position="133"/>
    </location>
</feature>
<reference evidence="8" key="2">
    <citation type="journal article" date="2017" name="Genome Announc.">
        <title>Draft genome sequence of Paludibacter jiangxiensis NM7(T), a propionate-producing fermentative bacterium.</title>
        <authorList>
            <person name="Qiu Y.-L."/>
            <person name="Tourlousse D.M."/>
            <person name="Matsuura N."/>
            <person name="Ohashi A."/>
            <person name="Sekiguchi Y."/>
        </authorList>
    </citation>
    <scope>NUCLEOTIDE SEQUENCE [LARGE SCALE GENOMIC DNA]</scope>
    <source>
        <strain evidence="8">NM7</strain>
    </source>
</reference>
<dbReference type="FunFam" id="3.90.230.10:FF:000009">
    <property type="entry name" value="xaa-Pro aminopeptidase 2"/>
    <property type="match status" value="1"/>
</dbReference>
<dbReference type="InterPro" id="IPR033740">
    <property type="entry name" value="Pept_M24B"/>
</dbReference>